<reference evidence="2 3" key="1">
    <citation type="submission" date="2012-07" db="EMBL/GenBank/DDBJ databases">
        <title>Draft genome sequence of Desulfovibrio magneticus str. Maddingley MBC34 obtained from a metagenomic sequence of a methanogenic enrichment isolated from coal-seam formation water in Victoria, Australia.</title>
        <authorList>
            <person name="Greenfield P."/>
            <person name="Hendry P."/>
            <person name="Li D."/>
            <person name="Rosewarne C.P."/>
            <person name="Tran-Dinh N."/>
            <person name="Elbourne L.D.H."/>
            <person name="Paulsen I.T."/>
            <person name="Midgley D.J."/>
        </authorList>
    </citation>
    <scope>NUCLEOTIDE SEQUENCE [LARGE SCALE GENOMIC DNA]</scope>
    <source>
        <strain evidence="3">Maddingley MBC34</strain>
    </source>
</reference>
<proteinExistence type="predicted"/>
<protein>
    <submittedName>
        <fullName evidence="2">Uncharacterized protein</fullName>
    </submittedName>
</protein>
<dbReference type="AlphaFoldDB" id="K6HET6"/>
<organism evidence="2 3">
    <name type="scientific">Solidesulfovibrio magneticus str. Maddingley MBC34</name>
    <dbReference type="NCBI Taxonomy" id="1206767"/>
    <lineage>
        <taxon>Bacteria</taxon>
        <taxon>Pseudomonadati</taxon>
        <taxon>Thermodesulfobacteriota</taxon>
        <taxon>Desulfovibrionia</taxon>
        <taxon>Desulfovibrionales</taxon>
        <taxon>Desulfovibrionaceae</taxon>
        <taxon>Solidesulfovibrio</taxon>
    </lineage>
</organism>
<dbReference type="Proteomes" id="UP000006272">
    <property type="component" value="Unassembled WGS sequence"/>
</dbReference>
<keyword evidence="1" id="KW-1133">Transmembrane helix</keyword>
<dbReference type="PATRIC" id="fig|1206767.3.peg.256"/>
<feature type="transmembrane region" description="Helical" evidence="1">
    <location>
        <begin position="33"/>
        <end position="53"/>
    </location>
</feature>
<keyword evidence="1" id="KW-0812">Transmembrane</keyword>
<evidence type="ECO:0000256" key="1">
    <source>
        <dbReference type="SAM" id="Phobius"/>
    </source>
</evidence>
<feature type="transmembrane region" description="Helical" evidence="1">
    <location>
        <begin position="59"/>
        <end position="79"/>
    </location>
</feature>
<feature type="transmembrane region" description="Helical" evidence="1">
    <location>
        <begin position="86"/>
        <end position="107"/>
    </location>
</feature>
<keyword evidence="1" id="KW-0472">Membrane</keyword>
<evidence type="ECO:0000313" key="3">
    <source>
        <dbReference type="Proteomes" id="UP000006272"/>
    </source>
</evidence>
<evidence type="ECO:0000313" key="2">
    <source>
        <dbReference type="EMBL" id="EKO40988.1"/>
    </source>
</evidence>
<dbReference type="EMBL" id="ALAO01000030">
    <property type="protein sequence ID" value="EKO40988.1"/>
    <property type="molecule type" value="Genomic_DNA"/>
</dbReference>
<name>K6HET6_9BACT</name>
<accession>K6HET6</accession>
<sequence length="114" mass="12382">MMVAGGYLFLSSIRVYHFFNMGYSLYTFGPFRLTTGMTLLPLGLGIVMIFYSARNILGWLLFLGSLLAICVGVIASIRFSLASMSLFDLLVILTLLLGGLGLFLSSLRSQGTPA</sequence>
<comment type="caution">
    <text evidence="2">The sequence shown here is derived from an EMBL/GenBank/DDBJ whole genome shotgun (WGS) entry which is preliminary data.</text>
</comment>
<gene>
    <name evidence="2" type="ORF">B193_0279</name>
</gene>